<organism evidence="1">
    <name type="scientific">marine sediment metagenome</name>
    <dbReference type="NCBI Taxonomy" id="412755"/>
    <lineage>
        <taxon>unclassified sequences</taxon>
        <taxon>metagenomes</taxon>
        <taxon>ecological metagenomes</taxon>
    </lineage>
</organism>
<reference evidence="1" key="1">
    <citation type="journal article" date="2015" name="Nature">
        <title>Complex archaea that bridge the gap between prokaryotes and eukaryotes.</title>
        <authorList>
            <person name="Spang A."/>
            <person name="Saw J.H."/>
            <person name="Jorgensen S.L."/>
            <person name="Zaremba-Niedzwiedzka K."/>
            <person name="Martijn J."/>
            <person name="Lind A.E."/>
            <person name="van Eijk R."/>
            <person name="Schleper C."/>
            <person name="Guy L."/>
            <person name="Ettema T.J."/>
        </authorList>
    </citation>
    <scope>NUCLEOTIDE SEQUENCE</scope>
</reference>
<sequence length="67" mass="7580">MGTPEWAKAIEVDAVIETWDGLYAETERELIRLAPIHLGTVTLSAIWGKLSEDARENLWEIIDTRAN</sequence>
<dbReference type="EMBL" id="LAZR01029396">
    <property type="protein sequence ID" value="KKL59706.1"/>
    <property type="molecule type" value="Genomic_DNA"/>
</dbReference>
<name>A0A0F9E0T0_9ZZZZ</name>
<proteinExistence type="predicted"/>
<protein>
    <submittedName>
        <fullName evidence="1">Uncharacterized protein</fullName>
    </submittedName>
</protein>
<accession>A0A0F9E0T0</accession>
<evidence type="ECO:0000313" key="1">
    <source>
        <dbReference type="EMBL" id="KKL59706.1"/>
    </source>
</evidence>
<dbReference type="AlphaFoldDB" id="A0A0F9E0T0"/>
<gene>
    <name evidence="1" type="ORF">LCGC14_2212660</name>
</gene>
<comment type="caution">
    <text evidence="1">The sequence shown here is derived from an EMBL/GenBank/DDBJ whole genome shotgun (WGS) entry which is preliminary data.</text>
</comment>